<evidence type="ECO:0000313" key="2">
    <source>
        <dbReference type="EMBL" id="NGN66684.1"/>
    </source>
</evidence>
<keyword evidence="3" id="KW-1185">Reference proteome</keyword>
<dbReference type="PANTHER" id="PTHR35010:SF2">
    <property type="entry name" value="BLL4672 PROTEIN"/>
    <property type="match status" value="1"/>
</dbReference>
<dbReference type="SMART" id="SM00530">
    <property type="entry name" value="HTH_XRE"/>
    <property type="match status" value="1"/>
</dbReference>
<proteinExistence type="predicted"/>
<dbReference type="Proteomes" id="UP000481583">
    <property type="component" value="Unassembled WGS sequence"/>
</dbReference>
<dbReference type="InterPro" id="IPR041413">
    <property type="entry name" value="MLTR_LBD"/>
</dbReference>
<name>A0A6G4U3E2_9ACTN</name>
<sequence length="296" mass="32211">MGLRRSDTLGEFLRSRRARIQPADVGLGEYGGMRRVPGLRREELAMLAGVSVDHYIRLEQGRNVHFSEAVLDAVARVLKLNETERQHLYNLARPAGGEEAGGDCCAEGADAVAERQTVRPGLQRLLDAVGDVPAYVIGRRLDVLAWNDAAAAVFTDFGSLPVAERNWARMVFLDEGMRDLYDDWGSKAADIVAFLRMEAGAHPNDPAGCGLVGELVRRSPEFAELWAAHDVREKTHGTKALHHPLVGPLSLSYETLRLPDDPDQALVTYTAEAGSPSADSLRLLLAASERGPAVRG</sequence>
<gene>
    <name evidence="2" type="ORF">G5C51_22615</name>
</gene>
<dbReference type="GO" id="GO:0003677">
    <property type="term" value="F:DNA binding"/>
    <property type="evidence" value="ECO:0007669"/>
    <property type="project" value="InterPro"/>
</dbReference>
<protein>
    <submittedName>
        <fullName evidence="2">Helix-turn-helix domain-containing protein</fullName>
    </submittedName>
</protein>
<dbReference type="Gene3D" id="1.10.260.40">
    <property type="entry name" value="lambda repressor-like DNA-binding domains"/>
    <property type="match status" value="1"/>
</dbReference>
<reference evidence="2 3" key="1">
    <citation type="submission" date="2020-02" db="EMBL/GenBank/DDBJ databases">
        <title>Whole-genome analyses of novel actinobacteria.</title>
        <authorList>
            <person name="Sahin N."/>
        </authorList>
    </citation>
    <scope>NUCLEOTIDE SEQUENCE [LARGE SCALE GENOMIC DNA]</scope>
    <source>
        <strain evidence="2 3">A7024</strain>
    </source>
</reference>
<dbReference type="CDD" id="cd00093">
    <property type="entry name" value="HTH_XRE"/>
    <property type="match status" value="1"/>
</dbReference>
<dbReference type="EMBL" id="JAAKZV010000106">
    <property type="protein sequence ID" value="NGN66684.1"/>
    <property type="molecule type" value="Genomic_DNA"/>
</dbReference>
<dbReference type="RefSeq" id="WP_165239992.1">
    <property type="nucleotide sequence ID" value="NZ_JAAKZV010000106.1"/>
</dbReference>
<dbReference type="SUPFAM" id="SSF47413">
    <property type="entry name" value="lambda repressor-like DNA-binding domains"/>
    <property type="match status" value="1"/>
</dbReference>
<dbReference type="Pfam" id="PF17765">
    <property type="entry name" value="MLTR_LBD"/>
    <property type="match status" value="1"/>
</dbReference>
<dbReference type="Pfam" id="PF13560">
    <property type="entry name" value="HTH_31"/>
    <property type="match status" value="1"/>
</dbReference>
<dbReference type="InterPro" id="IPR010982">
    <property type="entry name" value="Lambda_DNA-bd_dom_sf"/>
</dbReference>
<comment type="caution">
    <text evidence="2">The sequence shown here is derived from an EMBL/GenBank/DDBJ whole genome shotgun (WGS) entry which is preliminary data.</text>
</comment>
<organism evidence="2 3">
    <name type="scientific">Streptomyces coryli</name>
    <dbReference type="NCBI Taxonomy" id="1128680"/>
    <lineage>
        <taxon>Bacteria</taxon>
        <taxon>Bacillati</taxon>
        <taxon>Actinomycetota</taxon>
        <taxon>Actinomycetes</taxon>
        <taxon>Kitasatosporales</taxon>
        <taxon>Streptomycetaceae</taxon>
        <taxon>Streptomyces</taxon>
    </lineage>
</organism>
<feature type="domain" description="HTH cro/C1-type" evidence="1">
    <location>
        <begin position="12"/>
        <end position="85"/>
    </location>
</feature>
<dbReference type="InterPro" id="IPR001387">
    <property type="entry name" value="Cro/C1-type_HTH"/>
</dbReference>
<accession>A0A6G4U3E2</accession>
<dbReference type="Gene3D" id="3.30.450.180">
    <property type="match status" value="1"/>
</dbReference>
<evidence type="ECO:0000259" key="1">
    <source>
        <dbReference type="SMART" id="SM00530"/>
    </source>
</evidence>
<dbReference type="AlphaFoldDB" id="A0A6G4U3E2"/>
<dbReference type="PANTHER" id="PTHR35010">
    <property type="entry name" value="BLL4672 PROTEIN-RELATED"/>
    <property type="match status" value="1"/>
</dbReference>
<evidence type="ECO:0000313" key="3">
    <source>
        <dbReference type="Proteomes" id="UP000481583"/>
    </source>
</evidence>